<keyword evidence="3" id="KW-1185">Reference proteome</keyword>
<dbReference type="PANTHER" id="PTHR43735">
    <property type="entry name" value="APOPTOSIS-INDUCING FACTOR 1"/>
    <property type="match status" value="1"/>
</dbReference>
<evidence type="ECO:0000313" key="2">
    <source>
        <dbReference type="EMBL" id="KIW41206.1"/>
    </source>
</evidence>
<dbReference type="OrthoDB" id="202203at2759"/>
<feature type="domain" description="FAD/NAD(P)-binding" evidence="1">
    <location>
        <begin position="44"/>
        <end position="334"/>
    </location>
</feature>
<protein>
    <recommendedName>
        <fullName evidence="1">FAD/NAD(P)-binding domain-containing protein</fullName>
    </recommendedName>
</protein>
<dbReference type="STRING" id="215243.A0A0D2AMM5"/>
<dbReference type="InterPro" id="IPR023753">
    <property type="entry name" value="FAD/NAD-binding_dom"/>
</dbReference>
<dbReference type="Gene3D" id="3.50.50.100">
    <property type="match status" value="1"/>
</dbReference>
<name>A0A0D2AMM5_9EURO</name>
<dbReference type="GO" id="GO:0005737">
    <property type="term" value="C:cytoplasm"/>
    <property type="evidence" value="ECO:0007669"/>
    <property type="project" value="TreeGrafter"/>
</dbReference>
<dbReference type="PRINTS" id="PR00368">
    <property type="entry name" value="FADPNR"/>
</dbReference>
<reference evidence="2 3" key="1">
    <citation type="submission" date="2015-01" db="EMBL/GenBank/DDBJ databases">
        <title>The Genome Sequence of Exophiala oligosperma CBS72588.</title>
        <authorList>
            <consortium name="The Broad Institute Genomics Platform"/>
            <person name="Cuomo C."/>
            <person name="de Hoog S."/>
            <person name="Gorbushina A."/>
            <person name="Stielow B."/>
            <person name="Teixiera M."/>
            <person name="Abouelleil A."/>
            <person name="Chapman S.B."/>
            <person name="Priest M."/>
            <person name="Young S.K."/>
            <person name="Wortman J."/>
            <person name="Nusbaum C."/>
            <person name="Birren B."/>
        </authorList>
    </citation>
    <scope>NUCLEOTIDE SEQUENCE [LARGE SCALE GENOMIC DNA]</scope>
    <source>
        <strain evidence="2 3">CBS 72588</strain>
    </source>
</reference>
<proteinExistence type="predicted"/>
<evidence type="ECO:0000313" key="3">
    <source>
        <dbReference type="Proteomes" id="UP000053342"/>
    </source>
</evidence>
<dbReference type="VEuPathDB" id="FungiDB:PV06_06783"/>
<dbReference type="EMBL" id="KN847337">
    <property type="protein sequence ID" value="KIW41206.1"/>
    <property type="molecule type" value="Genomic_DNA"/>
</dbReference>
<sequence length="423" mass="45992">MLKKVIFYCKLLRIAFSLSLERVGYLISARIHRLTYKAVPNPKNVVVVGGSFAGFFLAKQLADSLPTGYRVVMIEKHSHYYFTWNFPRTTVVEGHTQNAFIPYPEETSIQPAGVYSFRQGEVVEIGDSQVTLSDGTSIPFEYLVIATGSNARYPAEMVADNKSDCMAFLEKQQQRIKAADHIVIVGAGAAGVEVAGDIMTTYTKKKVTLVHSRQQLLNKFGPELHNIAKKGLEDLGVELVLGDRVVAGLDSDGPAEIKLQSGKVLKADFLIKSTGQHPQSSLVKKAFPSSISPSENIVVEKTLQIKGCAPNIFACGDVIDLPGPRLGRAASYQGMFVGDNIVRSINGKPLKEHKPGVIDASIELTLGVGNNVMYINNAGDEMALPKKMPDVDMHAAQAWKLMYATPFEDPGYSPKKAAGLAHA</sequence>
<dbReference type="RefSeq" id="XP_016261422.1">
    <property type="nucleotide sequence ID" value="XM_016407942.1"/>
</dbReference>
<dbReference type="InterPro" id="IPR036188">
    <property type="entry name" value="FAD/NAD-bd_sf"/>
</dbReference>
<organism evidence="2 3">
    <name type="scientific">Exophiala oligosperma</name>
    <dbReference type="NCBI Taxonomy" id="215243"/>
    <lineage>
        <taxon>Eukaryota</taxon>
        <taxon>Fungi</taxon>
        <taxon>Dikarya</taxon>
        <taxon>Ascomycota</taxon>
        <taxon>Pezizomycotina</taxon>
        <taxon>Eurotiomycetes</taxon>
        <taxon>Chaetothyriomycetidae</taxon>
        <taxon>Chaetothyriales</taxon>
        <taxon>Herpotrichiellaceae</taxon>
        <taxon>Exophiala</taxon>
    </lineage>
</organism>
<dbReference type="PANTHER" id="PTHR43735:SF11">
    <property type="entry name" value="HYPOTHETICAL OXIDOREDUCTASE (EUROFUNG)"/>
    <property type="match status" value="1"/>
</dbReference>
<dbReference type="Pfam" id="PF07992">
    <property type="entry name" value="Pyr_redox_2"/>
    <property type="match status" value="1"/>
</dbReference>
<evidence type="ECO:0000259" key="1">
    <source>
        <dbReference type="Pfam" id="PF07992"/>
    </source>
</evidence>
<dbReference type="GeneID" id="27358857"/>
<dbReference type="GO" id="GO:0050660">
    <property type="term" value="F:flavin adenine dinucleotide binding"/>
    <property type="evidence" value="ECO:0007669"/>
    <property type="project" value="TreeGrafter"/>
</dbReference>
<dbReference type="HOGENOM" id="CLU_019845_0_0_1"/>
<dbReference type="SUPFAM" id="SSF51905">
    <property type="entry name" value="FAD/NAD(P)-binding domain"/>
    <property type="match status" value="1"/>
</dbReference>
<gene>
    <name evidence="2" type="ORF">PV06_06783</name>
</gene>
<dbReference type="Proteomes" id="UP000053342">
    <property type="component" value="Unassembled WGS sequence"/>
</dbReference>
<accession>A0A0D2AMM5</accession>
<dbReference type="AlphaFoldDB" id="A0A0D2AMM5"/>
<dbReference type="GO" id="GO:0004174">
    <property type="term" value="F:electron-transferring-flavoprotein dehydrogenase activity"/>
    <property type="evidence" value="ECO:0007669"/>
    <property type="project" value="TreeGrafter"/>
</dbReference>